<dbReference type="Pfam" id="PF16989">
    <property type="entry name" value="T6SS_VasJ"/>
    <property type="match status" value="1"/>
</dbReference>
<organism evidence="3 4">
    <name type="scientific">Photorhabdus heterorhabditis</name>
    <dbReference type="NCBI Taxonomy" id="880156"/>
    <lineage>
        <taxon>Bacteria</taxon>
        <taxon>Pseudomonadati</taxon>
        <taxon>Pseudomonadota</taxon>
        <taxon>Gammaproteobacteria</taxon>
        <taxon>Enterobacterales</taxon>
        <taxon>Morganellaceae</taxon>
        <taxon>Photorhabdus</taxon>
    </lineage>
</organism>
<dbReference type="PANTHER" id="PTHR37024:SF5">
    <property type="entry name" value="IMPA N-TERMINAL DOMAIN-CONTAINING PROTEIN"/>
    <property type="match status" value="1"/>
</dbReference>
<protein>
    <submittedName>
        <fullName evidence="3">Type VI secretion system protein TssA</fullName>
    </submittedName>
</protein>
<dbReference type="RefSeq" id="WP_149617191.1">
    <property type="nucleotide sequence ID" value="NZ_CAWPFF010000076.1"/>
</dbReference>
<dbReference type="InterPro" id="IPR010657">
    <property type="entry name" value="ImpA_N"/>
</dbReference>
<dbReference type="EMBL" id="VTUW01000035">
    <property type="protein sequence ID" value="KAA1183152.1"/>
    <property type="molecule type" value="Genomic_DNA"/>
</dbReference>
<name>A0A5B0W8X3_9GAMM</name>
<evidence type="ECO:0000313" key="4">
    <source>
        <dbReference type="Proteomes" id="UP000322184"/>
    </source>
</evidence>
<feature type="domain" description="ImpA N-terminal" evidence="2">
    <location>
        <begin position="31"/>
        <end position="135"/>
    </location>
</feature>
<dbReference type="NCBIfam" id="TIGR03362">
    <property type="entry name" value="VI_chp_7"/>
    <property type="match status" value="1"/>
</dbReference>
<dbReference type="AlphaFoldDB" id="A0A5B0W8X3"/>
<dbReference type="PANTHER" id="PTHR37024">
    <property type="entry name" value="TYPE VI SECRETION SYSTEM DUF2094 AND IMPA-RELATED DOMAIN PROTEIN"/>
    <property type="match status" value="1"/>
</dbReference>
<dbReference type="STRING" id="880156.AM629_18855"/>
<comment type="caution">
    <text evidence="3">The sequence shown here is derived from an EMBL/GenBank/DDBJ whole genome shotgun (WGS) entry which is preliminary data.</text>
</comment>
<dbReference type="Proteomes" id="UP000322184">
    <property type="component" value="Unassembled WGS sequence"/>
</dbReference>
<sequence length="533" mass="60474">MLNQLITHCFAGRDALAEARERVALWENWLLPISAEAPAGNDPVYNDDFQRMREELNKLSGIDTELICQLAEKLLTTECKDVRVATYYVWARLHQDGERGLADGLALLAALVDRFGEALLPERAGSRKAALEWLIGTKIQDSLSRYPEVNRTDFERIVSALVLLEQTFASWDEKTRPTLIGLAGTLENRLAQSGGVDAVVPQTAAPMPLSGGLSHSSAQGESSISWGQVQSGRVLLEQARELARYLREQPQGWLSSARLMRSVRWDTVHQLPPLDADGRTRLVPPRTEYRALLKRLYRQQNWHDLLEQTDRMFSESVNHFWLDLQWYLCQALNRLGSTYESWTEMVKHDLRMLLERLPGLENLAYNDGTPFADEVTSGWIAQQVNDSQTDWSFVHSPMQPQHDDDVLALEPEAQQLADSEGIDAALRWLGQLPSINGARQRWLQRLLMARVAEQYGKNEMALHLLAELNANEQFNLGEWEPALMFEVKACLLKLLRMKAQRSEQDKARMAQRMETLLAELVAIDPIRAAVLCS</sequence>
<evidence type="ECO:0000313" key="3">
    <source>
        <dbReference type="EMBL" id="KAA1183152.1"/>
    </source>
</evidence>
<dbReference type="Pfam" id="PF06812">
    <property type="entry name" value="ImpA_N"/>
    <property type="match status" value="1"/>
</dbReference>
<gene>
    <name evidence="3" type="primary">tssA</name>
    <name evidence="3" type="ORF">F0L16_16185</name>
</gene>
<reference evidence="3 4" key="1">
    <citation type="submission" date="2019-09" db="EMBL/GenBank/DDBJ databases">
        <title>Whole genome sequence of Photorhabdus heterorhabditis strain ETL (Enterobacteriales: Enterobacteriaceae) a bacterial symbiont of Heterorhabditis zealandica strain ETL (Rhabditida: Heterorhabditidae).</title>
        <authorList>
            <person name="Lulamba T.E."/>
            <person name="Serepa-Dlamini M.H."/>
        </authorList>
    </citation>
    <scope>NUCLEOTIDE SEQUENCE [LARGE SCALE GENOMIC DNA]</scope>
    <source>
        <strain evidence="3 4">ETL</strain>
    </source>
</reference>
<evidence type="ECO:0000259" key="2">
    <source>
        <dbReference type="Pfam" id="PF06812"/>
    </source>
</evidence>
<evidence type="ECO:0000256" key="1">
    <source>
        <dbReference type="SAM" id="Coils"/>
    </source>
</evidence>
<accession>A0A5B0W8X3</accession>
<feature type="coiled-coil region" evidence="1">
    <location>
        <begin position="492"/>
        <end position="519"/>
    </location>
</feature>
<keyword evidence="1" id="KW-0175">Coiled coil</keyword>
<proteinExistence type="predicted"/>
<dbReference type="InterPro" id="IPR017739">
    <property type="entry name" value="T6SS-assoc_VCA0119"/>
</dbReference>